<dbReference type="InterPro" id="IPR005184">
    <property type="entry name" value="DUF306_Meta_HslJ"/>
</dbReference>
<gene>
    <name evidence="2" type="ORF">IQ217_09935</name>
</gene>
<protein>
    <submittedName>
        <fullName evidence="2">META domain-containing protein</fullName>
    </submittedName>
</protein>
<dbReference type="EMBL" id="JADEVV010000024">
    <property type="protein sequence ID" value="MBE9254153.1"/>
    <property type="molecule type" value="Genomic_DNA"/>
</dbReference>
<feature type="domain" description="DUF306" evidence="1">
    <location>
        <begin position="45"/>
        <end position="143"/>
    </location>
</feature>
<feature type="domain" description="DUF306" evidence="1">
    <location>
        <begin position="161"/>
        <end position="261"/>
    </location>
</feature>
<dbReference type="InterPro" id="IPR053147">
    <property type="entry name" value="Hsp_HslJ-like"/>
</dbReference>
<evidence type="ECO:0000259" key="1">
    <source>
        <dbReference type="Pfam" id="PF03724"/>
    </source>
</evidence>
<comment type="caution">
    <text evidence="2">The sequence shown here is derived from an EMBL/GenBank/DDBJ whole genome shotgun (WGS) entry which is preliminary data.</text>
</comment>
<proteinExistence type="predicted"/>
<evidence type="ECO:0000313" key="3">
    <source>
        <dbReference type="Proteomes" id="UP000658720"/>
    </source>
</evidence>
<dbReference type="Pfam" id="PF03724">
    <property type="entry name" value="META"/>
    <property type="match status" value="2"/>
</dbReference>
<evidence type="ECO:0000313" key="2">
    <source>
        <dbReference type="EMBL" id="MBE9254153.1"/>
    </source>
</evidence>
<dbReference type="PANTHER" id="PTHR35535:SF1">
    <property type="entry name" value="HEAT SHOCK PROTEIN HSLJ"/>
    <property type="match status" value="1"/>
</dbReference>
<keyword evidence="3" id="KW-1185">Reference proteome</keyword>
<organism evidence="2 3">
    <name type="scientific">Synechocystis salina LEGE 00031</name>
    <dbReference type="NCBI Taxonomy" id="1828736"/>
    <lineage>
        <taxon>Bacteria</taxon>
        <taxon>Bacillati</taxon>
        <taxon>Cyanobacteriota</taxon>
        <taxon>Cyanophyceae</taxon>
        <taxon>Synechococcales</taxon>
        <taxon>Merismopediaceae</taxon>
        <taxon>Synechocystis</taxon>
    </lineage>
</organism>
<dbReference type="Proteomes" id="UP000658720">
    <property type="component" value="Unassembled WGS sequence"/>
</dbReference>
<dbReference type="RefSeq" id="WP_194019817.1">
    <property type="nucleotide sequence ID" value="NZ_JADEVV010000024.1"/>
</dbReference>
<reference evidence="2 3" key="1">
    <citation type="submission" date="2020-10" db="EMBL/GenBank/DDBJ databases">
        <authorList>
            <person name="Castelo-Branco R."/>
            <person name="Eusebio N."/>
            <person name="Adriana R."/>
            <person name="Vieira A."/>
            <person name="Brugerolle De Fraissinette N."/>
            <person name="Rezende De Castro R."/>
            <person name="Schneider M.P."/>
            <person name="Vasconcelos V."/>
            <person name="Leao P.N."/>
        </authorList>
    </citation>
    <scope>NUCLEOTIDE SEQUENCE [LARGE SCALE GENOMIC DNA]</scope>
    <source>
        <strain evidence="2 3">LEGE 00031</strain>
    </source>
</reference>
<accession>A0ABR9VUL8</accession>
<dbReference type="Gene3D" id="2.40.128.270">
    <property type="match status" value="2"/>
</dbReference>
<name>A0ABR9VUL8_9SYNC</name>
<dbReference type="InterPro" id="IPR038670">
    <property type="entry name" value="HslJ-like_sf"/>
</dbReference>
<sequence length="284" mass="30422">MRLNFSQTLFFAAIMGGLALGTMGEALPFLPTNAVQAMEASTSPSLQGTTWYISGWSGSPVPGSAPITLQFKDNRLMGTAGCNSFNGAYTSSNGNLTIGQALATTRKACAAEVMAQEQKFLQLLAQVKTYSIGNDGQLTLTYLKDGEQGSITFIPASQYSALHNSQWQLVTMGGVAPITNENSQATPQIQFLGDRLAGTGGCNRLMGQFTIDGENLTIDERMASTMMACSEPLMNQEQQFIQALVNAQKYQILTSGELVIDYLAADKTEQLVFLPLTADPQTQG</sequence>
<dbReference type="PANTHER" id="PTHR35535">
    <property type="entry name" value="HEAT SHOCK PROTEIN HSLJ"/>
    <property type="match status" value="1"/>
</dbReference>